<dbReference type="EMBL" id="JAQBIE010000024">
    <property type="protein sequence ID" value="MDB6178961.1"/>
    <property type="molecule type" value="Genomic_DNA"/>
</dbReference>
<sequence>MMAAKMRYPASELSKAERLARALDQVQSGTRPFNMQLAAQIKHELRRLDGLGTKLEMAVAERDAARAEIAVMEAAMSQPEYEAAQAGTFAQGIEAAMQTCSVGPVPEHQTEFSAGVRHAKIATREAIRALSPTPQADPVREAADMFDNADWFWRTMDPDDCGDSPDEAMNRAMVGQYCVCEIASSYTGPVRHGFIAPVLDPESDDDEFLHFATRQEAIDAAKDRRALAQKGE</sequence>
<organism evidence="1 2">
    <name type="scientific">Paracoccus onchidii</name>
    <dbReference type="NCBI Taxonomy" id="3017813"/>
    <lineage>
        <taxon>Bacteria</taxon>
        <taxon>Pseudomonadati</taxon>
        <taxon>Pseudomonadota</taxon>
        <taxon>Alphaproteobacteria</taxon>
        <taxon>Rhodobacterales</taxon>
        <taxon>Paracoccaceae</taxon>
        <taxon>Paracoccus</taxon>
    </lineage>
</organism>
<keyword evidence="2" id="KW-1185">Reference proteome</keyword>
<dbReference type="Proteomes" id="UP001165641">
    <property type="component" value="Unassembled WGS sequence"/>
</dbReference>
<comment type="caution">
    <text evidence="1">The sequence shown here is derived from an EMBL/GenBank/DDBJ whole genome shotgun (WGS) entry which is preliminary data.</text>
</comment>
<evidence type="ECO:0000313" key="2">
    <source>
        <dbReference type="Proteomes" id="UP001165641"/>
    </source>
</evidence>
<name>A0ABT4ZHX7_9RHOB</name>
<dbReference type="RefSeq" id="WP_271890077.1">
    <property type="nucleotide sequence ID" value="NZ_JAQBIE010000024.1"/>
</dbReference>
<gene>
    <name evidence="1" type="ORF">PAF17_15830</name>
</gene>
<reference evidence="1" key="1">
    <citation type="submission" date="2022-12" db="EMBL/GenBank/DDBJ databases">
        <title>Paracoccus onchidii sp. nov., isolated from a marine invertebrate from the South China Sea.</title>
        <authorList>
            <person name="Xu S."/>
            <person name="Liu Z."/>
            <person name="Xu Y."/>
        </authorList>
    </citation>
    <scope>NUCLEOTIDE SEQUENCE</scope>
    <source>
        <strain evidence="1">Z330</strain>
    </source>
</reference>
<protein>
    <submittedName>
        <fullName evidence="1">Uncharacterized protein</fullName>
    </submittedName>
</protein>
<accession>A0ABT4ZHX7</accession>
<proteinExistence type="predicted"/>
<evidence type="ECO:0000313" key="1">
    <source>
        <dbReference type="EMBL" id="MDB6178961.1"/>
    </source>
</evidence>